<dbReference type="Proteomes" id="UP000030104">
    <property type="component" value="Unassembled WGS sequence"/>
</dbReference>
<protein>
    <submittedName>
        <fullName evidence="1">Lipopolysaccharide kinase</fullName>
    </submittedName>
</protein>
<dbReference type="InterPro" id="IPR011009">
    <property type="entry name" value="Kinase-like_dom_sf"/>
</dbReference>
<dbReference type="AlphaFoldDB" id="A0A0A2KX46"/>
<evidence type="ECO:0000313" key="2">
    <source>
        <dbReference type="Proteomes" id="UP000030104"/>
    </source>
</evidence>
<evidence type="ECO:0000313" key="1">
    <source>
        <dbReference type="EMBL" id="KGO68935.1"/>
    </source>
</evidence>
<dbReference type="SUPFAM" id="SSF56112">
    <property type="entry name" value="Protein kinase-like (PK-like)"/>
    <property type="match status" value="1"/>
</dbReference>
<reference evidence="1 2" key="1">
    <citation type="journal article" date="2015" name="Mol. Plant Microbe Interact.">
        <title>Genome, transcriptome, and functional analyses of Penicillium expansum provide new insights into secondary metabolism and pathogenicity.</title>
        <authorList>
            <person name="Ballester A.R."/>
            <person name="Marcet-Houben M."/>
            <person name="Levin E."/>
            <person name="Sela N."/>
            <person name="Selma-Lazaro C."/>
            <person name="Carmona L."/>
            <person name="Wisniewski M."/>
            <person name="Droby S."/>
            <person name="Gonzalez-Candelas L."/>
            <person name="Gabaldon T."/>
        </authorList>
    </citation>
    <scope>NUCLEOTIDE SEQUENCE [LARGE SCALE GENOMIC DNA]</scope>
    <source>
        <strain evidence="1 2">PHI-1</strain>
    </source>
</reference>
<keyword evidence="2" id="KW-1185">Reference proteome</keyword>
<dbReference type="GO" id="GO:0016301">
    <property type="term" value="F:kinase activity"/>
    <property type="evidence" value="ECO:0007669"/>
    <property type="project" value="UniProtKB-KW"/>
</dbReference>
<dbReference type="Gene3D" id="1.10.510.10">
    <property type="entry name" value="Transferase(Phosphotransferase) domain 1"/>
    <property type="match status" value="1"/>
</dbReference>
<comment type="caution">
    <text evidence="1">The sequence shown here is derived from an EMBL/GenBank/DDBJ whole genome shotgun (WGS) entry which is preliminary data.</text>
</comment>
<name>A0A0A2KX46_PENIT</name>
<dbReference type="OrthoDB" id="2687876at2759"/>
<keyword evidence="1" id="KW-0418">Kinase</keyword>
<organism evidence="1 2">
    <name type="scientific">Penicillium italicum</name>
    <name type="common">Blue mold</name>
    <dbReference type="NCBI Taxonomy" id="40296"/>
    <lineage>
        <taxon>Eukaryota</taxon>
        <taxon>Fungi</taxon>
        <taxon>Dikarya</taxon>
        <taxon>Ascomycota</taxon>
        <taxon>Pezizomycotina</taxon>
        <taxon>Eurotiomycetes</taxon>
        <taxon>Eurotiomycetidae</taxon>
        <taxon>Eurotiales</taxon>
        <taxon>Aspergillaceae</taxon>
        <taxon>Penicillium</taxon>
    </lineage>
</organism>
<dbReference type="STRING" id="40296.A0A0A2KX46"/>
<dbReference type="HOGENOM" id="CLU_064787_2_0_1"/>
<proteinExistence type="predicted"/>
<accession>A0A0A2KX46</accession>
<dbReference type="PhylomeDB" id="A0A0A2KX46"/>
<dbReference type="Pfam" id="PF06293">
    <property type="entry name" value="Kdo"/>
    <property type="match status" value="1"/>
</dbReference>
<sequence length="306" mass="34100">MQRQRSITLLQAEADNDDESYFRLLINGSVRYITISQGIWSTDDMCFGPSLATILPDLPTGNWNDGLVAKHPETGEPYFARATRTAFPGVENTWHNTFVDYMDLGESRRLRTGVYEVKCPHFEELVVVKFARFDWEIGYIEGETSAYRLIEGCGIGPRFLGHLTEDGRVIGFLMERIVNARHAGPLDLDICQQTLARLHALGIKHGDVNRFNFLIRDSKAILIDFDTARKCDDSKLLAEELHSLQGKLESSSDKGGGGTSVDVDSVVTMAGVLDLSKFSDHLLEVDLFTLSFNLGADIEEAVDLHA</sequence>
<gene>
    <name evidence="1" type="ORF">PITC_077640</name>
</gene>
<dbReference type="EMBL" id="JQGA01001175">
    <property type="protein sequence ID" value="KGO68935.1"/>
    <property type="molecule type" value="Genomic_DNA"/>
</dbReference>
<keyword evidence="1" id="KW-0808">Transferase</keyword>
<dbReference type="OMA" id="FFCETRR"/>